<dbReference type="OrthoDB" id="9805123at2"/>
<evidence type="ECO:0000259" key="1">
    <source>
        <dbReference type="Pfam" id="PF02129"/>
    </source>
</evidence>
<feature type="domain" description="Xaa-Pro dipeptidyl-peptidase-like" evidence="1">
    <location>
        <begin position="79"/>
        <end position="208"/>
    </location>
</feature>
<keyword evidence="2" id="KW-0378">Hydrolase</keyword>
<dbReference type="InterPro" id="IPR051411">
    <property type="entry name" value="Polyketide_trans_af380"/>
</dbReference>
<sequence>MNRQNADERAVDEHAGFDLGRRNLLKMTGTGMAALSVGMAASGQAVAQSQVKLSDAWDKTFAKSDRVDYKKVTFKNRYGIILAADLYQPKNASGRMAAIAISGPFGAVKEQASGLYAQTMAERGFVTLAFDPSYTGESSGETRNVASPDINTEDFSAAVDFLGLQPNVDRDRIGAIGICGFSGMALTAATSDSRIKAVATASMYDMSRSMSRSHKDGYTMEQRHKVINYISQQRWIDAESGKPALGYHEVPFDEKGNILKGQRVLPESLPADPDPVLVAFFNYYKTPRGFHPRGINSTTAWTATTPMSFFSFPLYANIEMISPRPVLLVAGENAHSRYYSEDVYKEASNPKELVIVPNADHVDLYDQMDKIPFDKLTSFFKQHLA</sequence>
<dbReference type="PROSITE" id="PS51318">
    <property type="entry name" value="TAT"/>
    <property type="match status" value="1"/>
</dbReference>
<protein>
    <submittedName>
        <fullName evidence="2">Alpha/beta hydrolase</fullName>
    </submittedName>
</protein>
<dbReference type="SUPFAM" id="SSF53474">
    <property type="entry name" value="alpha/beta-Hydrolases"/>
    <property type="match status" value="1"/>
</dbReference>
<dbReference type="Gene3D" id="3.40.50.1820">
    <property type="entry name" value="alpha/beta hydrolase"/>
    <property type="match status" value="1"/>
</dbReference>
<dbReference type="EMBL" id="VOSK01000001">
    <property type="protein sequence ID" value="MPR23741.1"/>
    <property type="molecule type" value="Genomic_DNA"/>
</dbReference>
<gene>
    <name evidence="2" type="ORF">FS320_00520</name>
</gene>
<dbReference type="Pfam" id="PF02129">
    <property type="entry name" value="Peptidase_S15"/>
    <property type="match status" value="1"/>
</dbReference>
<proteinExistence type="predicted"/>
<dbReference type="RefSeq" id="WP_152708646.1">
    <property type="nucleotide sequence ID" value="NZ_VOSJ01000001.1"/>
</dbReference>
<accession>A0A5N7M9Z5</accession>
<dbReference type="GO" id="GO:0016787">
    <property type="term" value="F:hydrolase activity"/>
    <property type="evidence" value="ECO:0007669"/>
    <property type="project" value="UniProtKB-KW"/>
</dbReference>
<dbReference type="PANTHER" id="PTHR47751:SF1">
    <property type="entry name" value="SUPERFAMILY HYDROLASE, PUTATIVE (AFU_ORTHOLOGUE AFUA_2G16580)-RELATED"/>
    <property type="match status" value="1"/>
</dbReference>
<dbReference type="PANTHER" id="PTHR47751">
    <property type="entry name" value="SUPERFAMILY HYDROLASE, PUTATIVE (AFU_ORTHOLOGUE AFUA_2G16580)-RELATED"/>
    <property type="match status" value="1"/>
</dbReference>
<dbReference type="InterPro" id="IPR006311">
    <property type="entry name" value="TAT_signal"/>
</dbReference>
<evidence type="ECO:0000313" key="2">
    <source>
        <dbReference type="EMBL" id="MPR23741.1"/>
    </source>
</evidence>
<name>A0A5N7M9Z5_9HYPH</name>
<dbReference type="Gene3D" id="1.10.10.800">
    <property type="match status" value="1"/>
</dbReference>
<dbReference type="Proteomes" id="UP000403266">
    <property type="component" value="Unassembled WGS sequence"/>
</dbReference>
<dbReference type="InterPro" id="IPR029058">
    <property type="entry name" value="AB_hydrolase_fold"/>
</dbReference>
<evidence type="ECO:0000313" key="3">
    <source>
        <dbReference type="Proteomes" id="UP000403266"/>
    </source>
</evidence>
<dbReference type="InterPro" id="IPR000383">
    <property type="entry name" value="Xaa-Pro-like_dom"/>
</dbReference>
<comment type="caution">
    <text evidence="2">The sequence shown here is derived from an EMBL/GenBank/DDBJ whole genome shotgun (WGS) entry which is preliminary data.</text>
</comment>
<keyword evidence="3" id="KW-1185">Reference proteome</keyword>
<reference evidence="2 3" key="1">
    <citation type="journal article" date="2019" name="Syst. Appl. Microbiol.">
        <title>Microvirga tunisiensis sp. nov., a root nodule symbiotic bacterium isolated from Lupinus micranthus and L. luteus grown in Northern Tunisia.</title>
        <authorList>
            <person name="Msaddak A."/>
            <person name="Rejili M."/>
            <person name="Duran D."/>
            <person name="Mars M."/>
            <person name="Palacios J.M."/>
            <person name="Ruiz-Argueso T."/>
            <person name="Rey L."/>
            <person name="Imperial J."/>
        </authorList>
    </citation>
    <scope>NUCLEOTIDE SEQUENCE [LARGE SCALE GENOMIC DNA]</scope>
    <source>
        <strain evidence="2 3">Lmie10</strain>
    </source>
</reference>
<dbReference type="AlphaFoldDB" id="A0A5N7M9Z5"/>
<organism evidence="2 3">
    <name type="scientific">Microvirga tunisiensis</name>
    <dbReference type="NCBI Taxonomy" id="2108360"/>
    <lineage>
        <taxon>Bacteria</taxon>
        <taxon>Pseudomonadati</taxon>
        <taxon>Pseudomonadota</taxon>
        <taxon>Alphaproteobacteria</taxon>
        <taxon>Hyphomicrobiales</taxon>
        <taxon>Methylobacteriaceae</taxon>
        <taxon>Microvirga</taxon>
    </lineage>
</organism>